<organism evidence="2 3">
    <name type="scientific">Rubrivirga marina</name>
    <dbReference type="NCBI Taxonomy" id="1196024"/>
    <lineage>
        <taxon>Bacteria</taxon>
        <taxon>Pseudomonadati</taxon>
        <taxon>Rhodothermota</taxon>
        <taxon>Rhodothermia</taxon>
        <taxon>Rhodothermales</taxon>
        <taxon>Rubricoccaceae</taxon>
        <taxon>Rubrivirga</taxon>
    </lineage>
</organism>
<evidence type="ECO:0000313" key="2">
    <source>
        <dbReference type="EMBL" id="PAP75209.1"/>
    </source>
</evidence>
<reference evidence="2 3" key="1">
    <citation type="submission" date="2016-11" db="EMBL/GenBank/DDBJ databases">
        <title>Study of marine rhodopsin-containing bacteria.</title>
        <authorList>
            <person name="Yoshizawa S."/>
            <person name="Kumagai Y."/>
            <person name="Kogure K."/>
        </authorList>
    </citation>
    <scope>NUCLEOTIDE SEQUENCE [LARGE SCALE GENOMIC DNA]</scope>
    <source>
        <strain evidence="2 3">SAORIC-28</strain>
    </source>
</reference>
<feature type="signal peptide" evidence="1">
    <location>
        <begin position="1"/>
        <end position="30"/>
    </location>
</feature>
<sequence length="174" mass="18140">MLTSSTSRFRRFSLVIAAAALLAACDSGNAVDPPSPADVAGVYSVAAFRFQPAAQALAPADVLSSLDPSVTSVEILDSGDVVFRYRLDGGLTRVVLGEVEVRSAQVRLTFTGQTDAGRLAALLPSSLTLDRVEGVLVASTTFRANLAAYDAEQYAGFTDVPGTLTIRLAPQTSS</sequence>
<keyword evidence="1" id="KW-0732">Signal</keyword>
<name>A0A271IXF1_9BACT</name>
<protein>
    <recommendedName>
        <fullName evidence="4">Lipid/polyisoprenoid-binding YceI-like domain-containing protein</fullName>
    </recommendedName>
</protein>
<gene>
    <name evidence="2" type="ORF">BSZ37_01505</name>
</gene>
<dbReference type="Proteomes" id="UP000216339">
    <property type="component" value="Unassembled WGS sequence"/>
</dbReference>
<keyword evidence="3" id="KW-1185">Reference proteome</keyword>
<evidence type="ECO:0000313" key="3">
    <source>
        <dbReference type="Proteomes" id="UP000216339"/>
    </source>
</evidence>
<proteinExistence type="predicted"/>
<dbReference type="AlphaFoldDB" id="A0A271IXF1"/>
<accession>A0A271IXF1</accession>
<dbReference type="OrthoDB" id="9850618at2"/>
<dbReference type="EMBL" id="MQWD01000001">
    <property type="protein sequence ID" value="PAP75209.1"/>
    <property type="molecule type" value="Genomic_DNA"/>
</dbReference>
<evidence type="ECO:0000256" key="1">
    <source>
        <dbReference type="SAM" id="SignalP"/>
    </source>
</evidence>
<dbReference type="RefSeq" id="WP_095508845.1">
    <property type="nucleotide sequence ID" value="NZ_MQWD01000001.1"/>
</dbReference>
<comment type="caution">
    <text evidence="2">The sequence shown here is derived from an EMBL/GenBank/DDBJ whole genome shotgun (WGS) entry which is preliminary data.</text>
</comment>
<feature type="chain" id="PRO_5013126024" description="Lipid/polyisoprenoid-binding YceI-like domain-containing protein" evidence="1">
    <location>
        <begin position="31"/>
        <end position="174"/>
    </location>
</feature>
<evidence type="ECO:0008006" key="4">
    <source>
        <dbReference type="Google" id="ProtNLM"/>
    </source>
</evidence>